<dbReference type="AlphaFoldDB" id="A0A2N5CXX7"/>
<comment type="caution">
    <text evidence="1">The sequence shown here is derived from an EMBL/GenBank/DDBJ whole genome shotgun (WGS) entry which is preliminary data.</text>
</comment>
<sequence>MTTQPAPTRYDETARNVLGGELIPCSLDPVTGFYRNGCCETGPHDLGLHTVCAVMTEEFLAFSKATGNDLSTPRPEFAFRGLKVGDRWCLCAGRWREALDAGMAPQVILEATHEETLAIVSLGVLKDHAAV</sequence>
<keyword evidence="2" id="KW-1185">Reference proteome</keyword>
<name>A0A2N5CXX7_9CAUL</name>
<protein>
    <submittedName>
        <fullName evidence="1">DUF2237 domain-containing protein</fullName>
    </submittedName>
</protein>
<organism evidence="1 2">
    <name type="scientific">Caulobacter zeae</name>
    <dbReference type="NCBI Taxonomy" id="2055137"/>
    <lineage>
        <taxon>Bacteria</taxon>
        <taxon>Pseudomonadati</taxon>
        <taxon>Pseudomonadota</taxon>
        <taxon>Alphaproteobacteria</taxon>
        <taxon>Caulobacterales</taxon>
        <taxon>Caulobacteraceae</taxon>
        <taxon>Caulobacter</taxon>
    </lineage>
</organism>
<dbReference type="InterPro" id="IPR018714">
    <property type="entry name" value="DUF2237"/>
</dbReference>
<dbReference type="Proteomes" id="UP000234479">
    <property type="component" value="Unassembled WGS sequence"/>
</dbReference>
<reference evidence="1 2" key="1">
    <citation type="submission" date="2017-12" db="EMBL/GenBank/DDBJ databases">
        <title>The genome sequence of Caulobacter sp. 410.</title>
        <authorList>
            <person name="Gao J."/>
            <person name="Mao X."/>
            <person name="Sun J."/>
        </authorList>
    </citation>
    <scope>NUCLEOTIDE SEQUENCE [LARGE SCALE GENOMIC DNA]</scope>
    <source>
        <strain evidence="1 2">410</strain>
    </source>
</reference>
<dbReference type="Pfam" id="PF09996">
    <property type="entry name" value="DUF2237"/>
    <property type="match status" value="1"/>
</dbReference>
<dbReference type="PANTHER" id="PTHR37466">
    <property type="entry name" value="SLR1628 PROTEIN"/>
    <property type="match status" value="1"/>
</dbReference>
<dbReference type="OrthoDB" id="9792525at2"/>
<dbReference type="RefSeq" id="WP_101720382.1">
    <property type="nucleotide sequence ID" value="NZ_PJRS01000049.1"/>
</dbReference>
<accession>A0A2N5CXX7</accession>
<dbReference type="EMBL" id="PJRS01000049">
    <property type="protein sequence ID" value="PLR18663.1"/>
    <property type="molecule type" value="Genomic_DNA"/>
</dbReference>
<dbReference type="PANTHER" id="PTHR37466:SF1">
    <property type="entry name" value="SLR1628 PROTEIN"/>
    <property type="match status" value="1"/>
</dbReference>
<gene>
    <name evidence="1" type="ORF">SGCZBJ_23710</name>
</gene>
<dbReference type="Gene3D" id="3.30.56.110">
    <property type="entry name" value="Protein of unknown function DUF2237"/>
    <property type="match status" value="1"/>
</dbReference>
<evidence type="ECO:0000313" key="1">
    <source>
        <dbReference type="EMBL" id="PLR18663.1"/>
    </source>
</evidence>
<evidence type="ECO:0000313" key="2">
    <source>
        <dbReference type="Proteomes" id="UP000234479"/>
    </source>
</evidence>
<proteinExistence type="predicted"/>